<protein>
    <submittedName>
        <fullName evidence="2">Alpha/beta hydrolase</fullName>
    </submittedName>
</protein>
<keyword evidence="2" id="KW-0378">Hydrolase</keyword>
<feature type="domain" description="AB hydrolase-1" evidence="1">
    <location>
        <begin position="45"/>
        <end position="252"/>
    </location>
</feature>
<organism evidence="2 3">
    <name type="scientific">Kribbella alba</name>
    <dbReference type="NCBI Taxonomy" id="190197"/>
    <lineage>
        <taxon>Bacteria</taxon>
        <taxon>Bacillati</taxon>
        <taxon>Actinomycetota</taxon>
        <taxon>Actinomycetes</taxon>
        <taxon>Propionibacteriales</taxon>
        <taxon>Kribbellaceae</taxon>
        <taxon>Kribbella</taxon>
    </lineage>
</organism>
<dbReference type="Gene3D" id="3.40.50.1820">
    <property type="entry name" value="alpha/beta hydrolase"/>
    <property type="match status" value="1"/>
</dbReference>
<dbReference type="GO" id="GO:0016787">
    <property type="term" value="F:hydrolase activity"/>
    <property type="evidence" value="ECO:0007669"/>
    <property type="project" value="UniProtKB-KW"/>
</dbReference>
<accession>A0ABN2F0J9</accession>
<gene>
    <name evidence="2" type="ORF">GCM10009744_10780</name>
</gene>
<evidence type="ECO:0000313" key="3">
    <source>
        <dbReference type="Proteomes" id="UP001501319"/>
    </source>
</evidence>
<keyword evidence="3" id="KW-1185">Reference proteome</keyword>
<reference evidence="2 3" key="1">
    <citation type="journal article" date="2019" name="Int. J. Syst. Evol. Microbiol.">
        <title>The Global Catalogue of Microorganisms (GCM) 10K type strain sequencing project: providing services to taxonomists for standard genome sequencing and annotation.</title>
        <authorList>
            <consortium name="The Broad Institute Genomics Platform"/>
            <consortium name="The Broad Institute Genome Sequencing Center for Infectious Disease"/>
            <person name="Wu L."/>
            <person name="Ma J."/>
        </authorList>
    </citation>
    <scope>NUCLEOTIDE SEQUENCE [LARGE SCALE GENOMIC DNA]</scope>
    <source>
        <strain evidence="2 3">JCM 14306</strain>
    </source>
</reference>
<proteinExistence type="predicted"/>
<comment type="caution">
    <text evidence="2">The sequence shown here is derived from an EMBL/GenBank/DDBJ whole genome shotgun (WGS) entry which is preliminary data.</text>
</comment>
<dbReference type="Proteomes" id="UP001501319">
    <property type="component" value="Unassembled WGS sequence"/>
</dbReference>
<name>A0ABN2F0J9_9ACTN</name>
<dbReference type="SUPFAM" id="SSF53474">
    <property type="entry name" value="alpha/beta-Hydrolases"/>
    <property type="match status" value="1"/>
</dbReference>
<evidence type="ECO:0000259" key="1">
    <source>
        <dbReference type="Pfam" id="PF12697"/>
    </source>
</evidence>
<evidence type="ECO:0000313" key="2">
    <source>
        <dbReference type="EMBL" id="GAA1624995.1"/>
    </source>
</evidence>
<sequence length="280" mass="29554">MSNQGLSVRRVGKTTGQRKALLMDKVISDDGTPLAYDTFGTGPGVILVTGAFTDRSYLVPRATALAEAFSVITYDRRGRGDSGDTAPYAVEREVEDLAALQEATGAAYGCADSSGVMVLLRAAAAGVPFEKLTIMEPPFRVEGAPPAPDRYLERLREFIAAGDPGGAAELFIVEAVGQPREVVEQLKPTPMWAALKAMAPTLVYDALQLGDSSVPTELLAGITVETLALYSTASPEWLQNASRAAAAALPKSKTLGLEGQFHEIPPEILTPALADFFLGA</sequence>
<dbReference type="Pfam" id="PF12697">
    <property type="entry name" value="Abhydrolase_6"/>
    <property type="match status" value="1"/>
</dbReference>
<dbReference type="InterPro" id="IPR000073">
    <property type="entry name" value="AB_hydrolase_1"/>
</dbReference>
<dbReference type="EMBL" id="BAAANE010000003">
    <property type="protein sequence ID" value="GAA1624995.1"/>
    <property type="molecule type" value="Genomic_DNA"/>
</dbReference>
<dbReference type="InterPro" id="IPR029058">
    <property type="entry name" value="AB_hydrolase_fold"/>
</dbReference>